<sequence>MKIFKANEVLINTLIKFGFEETTSNRDKIKRKHAFKLHGKGNKEVYFDYENIQILHRQEEHDSRYTITENELKSLLLFFKLDRADYKIIQPTGRFDFGLVQRRLDEIKVELNILMEKKLKIRRQFKLKRILKLQGNIEQDYQQNI</sequence>
<evidence type="ECO:0000313" key="2">
    <source>
        <dbReference type="Proteomes" id="UP000241507"/>
    </source>
</evidence>
<gene>
    <name evidence="1" type="ORF">C7S20_16725</name>
</gene>
<organism evidence="1 2">
    <name type="scientific">Christiangramia fulva</name>
    <dbReference type="NCBI Taxonomy" id="2126553"/>
    <lineage>
        <taxon>Bacteria</taxon>
        <taxon>Pseudomonadati</taxon>
        <taxon>Bacteroidota</taxon>
        <taxon>Flavobacteriia</taxon>
        <taxon>Flavobacteriales</taxon>
        <taxon>Flavobacteriaceae</taxon>
        <taxon>Christiangramia</taxon>
    </lineage>
</organism>
<name>A0A2R3Z932_9FLAO</name>
<dbReference type="EMBL" id="CP028136">
    <property type="protein sequence ID" value="AVR46773.1"/>
    <property type="molecule type" value="Genomic_DNA"/>
</dbReference>
<proteinExistence type="predicted"/>
<keyword evidence="2" id="KW-1185">Reference proteome</keyword>
<accession>A0A2R3Z932</accession>
<evidence type="ECO:0000313" key="1">
    <source>
        <dbReference type="EMBL" id="AVR46773.1"/>
    </source>
</evidence>
<dbReference type="OrthoDB" id="1450728at2"/>
<dbReference type="RefSeq" id="WP_107013544.1">
    <property type="nucleotide sequence ID" value="NZ_CP028136.1"/>
</dbReference>
<dbReference type="Proteomes" id="UP000241507">
    <property type="component" value="Chromosome"/>
</dbReference>
<dbReference type="KEGG" id="grs:C7S20_16725"/>
<reference evidence="2" key="1">
    <citation type="submission" date="2018-03" db="EMBL/GenBank/DDBJ databases">
        <title>Gramella fulva sp. nov., isolated from a dry surface of tidal flat.</title>
        <authorList>
            <person name="Hwang S.H."/>
            <person name="Hwang W.M."/>
            <person name="Kang K."/>
            <person name="Ahn T.-Y."/>
        </authorList>
    </citation>
    <scope>NUCLEOTIDE SEQUENCE [LARGE SCALE GENOMIC DNA]</scope>
    <source>
        <strain evidence="2">SH35</strain>
    </source>
</reference>
<protein>
    <submittedName>
        <fullName evidence="1">Uncharacterized protein</fullName>
    </submittedName>
</protein>
<dbReference type="AlphaFoldDB" id="A0A2R3Z932"/>